<dbReference type="InterPro" id="IPR014284">
    <property type="entry name" value="RNA_pol_sigma-70_dom"/>
</dbReference>
<evidence type="ECO:0000313" key="8">
    <source>
        <dbReference type="Proteomes" id="UP001079657"/>
    </source>
</evidence>
<dbReference type="PANTHER" id="PTHR30385">
    <property type="entry name" value="SIGMA FACTOR F FLAGELLAR"/>
    <property type="match status" value="1"/>
</dbReference>
<evidence type="ECO:0000256" key="4">
    <source>
        <dbReference type="ARBA" id="ARBA00023163"/>
    </source>
</evidence>
<protein>
    <submittedName>
        <fullName evidence="7">Sigma-70 family RNA polymerase sigma factor</fullName>
    </submittedName>
</protein>
<keyword evidence="1" id="KW-0805">Transcription regulation</keyword>
<dbReference type="EMBL" id="JAPQES010000007">
    <property type="protein sequence ID" value="MCY6372432.1"/>
    <property type="molecule type" value="Genomic_DNA"/>
</dbReference>
<evidence type="ECO:0000259" key="5">
    <source>
        <dbReference type="Pfam" id="PF04542"/>
    </source>
</evidence>
<dbReference type="SUPFAM" id="SSF88946">
    <property type="entry name" value="Sigma2 domain of RNA polymerase sigma factors"/>
    <property type="match status" value="1"/>
</dbReference>
<dbReference type="RefSeq" id="WP_268051422.1">
    <property type="nucleotide sequence ID" value="NZ_JAPQES010000007.1"/>
</dbReference>
<evidence type="ECO:0000256" key="3">
    <source>
        <dbReference type="ARBA" id="ARBA00023125"/>
    </source>
</evidence>
<gene>
    <name evidence="7" type="ORF">OXH55_17530</name>
</gene>
<evidence type="ECO:0000256" key="1">
    <source>
        <dbReference type="ARBA" id="ARBA00023015"/>
    </source>
</evidence>
<comment type="caution">
    <text evidence="7">The sequence shown here is derived from an EMBL/GenBank/DDBJ whole genome shotgun (WGS) entry which is preliminary data.</text>
</comment>
<accession>A0ABT4CTP1</accession>
<dbReference type="InterPro" id="IPR007630">
    <property type="entry name" value="RNA_pol_sigma70_r4"/>
</dbReference>
<dbReference type="Gene3D" id="1.10.1740.10">
    <property type="match status" value="1"/>
</dbReference>
<evidence type="ECO:0000256" key="2">
    <source>
        <dbReference type="ARBA" id="ARBA00023082"/>
    </source>
</evidence>
<dbReference type="Proteomes" id="UP001079657">
    <property type="component" value="Unassembled WGS sequence"/>
</dbReference>
<dbReference type="Gene3D" id="1.20.140.160">
    <property type="match status" value="1"/>
</dbReference>
<organism evidence="7 8">
    <name type="scientific">Clostridium ganghwense</name>
    <dbReference type="NCBI Taxonomy" id="312089"/>
    <lineage>
        <taxon>Bacteria</taxon>
        <taxon>Bacillati</taxon>
        <taxon>Bacillota</taxon>
        <taxon>Clostridia</taxon>
        <taxon>Eubacteriales</taxon>
        <taxon>Clostridiaceae</taxon>
        <taxon>Clostridium</taxon>
    </lineage>
</organism>
<dbReference type="InterPro" id="IPR007627">
    <property type="entry name" value="RNA_pol_sigma70_r2"/>
</dbReference>
<reference evidence="7" key="1">
    <citation type="submission" date="2022-12" db="EMBL/GenBank/DDBJ databases">
        <authorList>
            <person name="Wang J."/>
        </authorList>
    </citation>
    <scope>NUCLEOTIDE SEQUENCE</scope>
    <source>
        <strain evidence="7">HY-42-06</strain>
    </source>
</reference>
<feature type="domain" description="RNA polymerase sigma-70 region 4" evidence="6">
    <location>
        <begin position="135"/>
        <end position="180"/>
    </location>
</feature>
<feature type="domain" description="RNA polymerase sigma-70 region 2" evidence="5">
    <location>
        <begin position="22"/>
        <end position="89"/>
    </location>
</feature>
<evidence type="ECO:0000259" key="6">
    <source>
        <dbReference type="Pfam" id="PF04545"/>
    </source>
</evidence>
<dbReference type="InterPro" id="IPR013324">
    <property type="entry name" value="RNA_pol_sigma_r3/r4-like"/>
</dbReference>
<dbReference type="NCBIfam" id="TIGR02937">
    <property type="entry name" value="sigma70-ECF"/>
    <property type="match status" value="1"/>
</dbReference>
<keyword evidence="3" id="KW-0238">DNA-binding</keyword>
<keyword evidence="8" id="KW-1185">Reference proteome</keyword>
<dbReference type="PANTHER" id="PTHR30385:SF7">
    <property type="entry name" value="RNA POLYMERASE SIGMA FACTOR FLIA"/>
    <property type="match status" value="1"/>
</dbReference>
<dbReference type="InterPro" id="IPR013325">
    <property type="entry name" value="RNA_pol_sigma_r2"/>
</dbReference>
<dbReference type="Pfam" id="PF04545">
    <property type="entry name" value="Sigma70_r4"/>
    <property type="match status" value="1"/>
</dbReference>
<proteinExistence type="predicted"/>
<keyword evidence="2" id="KW-0731">Sigma factor</keyword>
<dbReference type="Pfam" id="PF04542">
    <property type="entry name" value="Sigma70_r2"/>
    <property type="match status" value="1"/>
</dbReference>
<evidence type="ECO:0000313" key="7">
    <source>
        <dbReference type="EMBL" id="MCY6372432.1"/>
    </source>
</evidence>
<sequence length="182" mass="21716">MEKKLIIIDEGIKENLSFEEVFSRYERLIKKHIKKWIWRFESEDLYQVGSMALWESYSKYNPETKIGFGYYANFIIEKRLLKHNRDYERHTVQAISLEKIVHRSNDRGDIKLIDTLGYEAKFDSIVQILDMNERIKELTEKEKNCIRYKLQDLKQAEIGKKIGVSQVQVCRILRKAVNKLIA</sequence>
<dbReference type="SUPFAM" id="SSF88659">
    <property type="entry name" value="Sigma3 and sigma4 domains of RNA polymerase sigma factors"/>
    <property type="match status" value="1"/>
</dbReference>
<keyword evidence="4" id="KW-0804">Transcription</keyword>
<name>A0ABT4CTP1_9CLOT</name>